<dbReference type="Proteomes" id="UP000324897">
    <property type="component" value="Unassembled WGS sequence"/>
</dbReference>
<evidence type="ECO:0000313" key="2">
    <source>
        <dbReference type="Proteomes" id="UP000324897"/>
    </source>
</evidence>
<protein>
    <submittedName>
        <fullName evidence="1">Uncharacterized protein</fullName>
    </submittedName>
</protein>
<accession>A0A5J9UIT7</accession>
<proteinExistence type="predicted"/>
<feature type="non-terminal residue" evidence="1">
    <location>
        <position position="1"/>
    </location>
</feature>
<dbReference type="Gramene" id="TVU23168">
    <property type="protein sequence ID" value="TVU23168"/>
    <property type="gene ID" value="EJB05_30202"/>
</dbReference>
<name>A0A5J9UIT7_9POAL</name>
<gene>
    <name evidence="1" type="ORF">EJB05_30202</name>
</gene>
<organism evidence="1 2">
    <name type="scientific">Eragrostis curvula</name>
    <name type="common">weeping love grass</name>
    <dbReference type="NCBI Taxonomy" id="38414"/>
    <lineage>
        <taxon>Eukaryota</taxon>
        <taxon>Viridiplantae</taxon>
        <taxon>Streptophyta</taxon>
        <taxon>Embryophyta</taxon>
        <taxon>Tracheophyta</taxon>
        <taxon>Spermatophyta</taxon>
        <taxon>Magnoliopsida</taxon>
        <taxon>Liliopsida</taxon>
        <taxon>Poales</taxon>
        <taxon>Poaceae</taxon>
        <taxon>PACMAD clade</taxon>
        <taxon>Chloridoideae</taxon>
        <taxon>Eragrostideae</taxon>
        <taxon>Eragrostidinae</taxon>
        <taxon>Eragrostis</taxon>
    </lineage>
</organism>
<keyword evidence="2" id="KW-1185">Reference proteome</keyword>
<reference evidence="1 2" key="1">
    <citation type="journal article" date="2019" name="Sci. Rep.">
        <title>A high-quality genome of Eragrostis curvula grass provides insights into Poaceae evolution and supports new strategies to enhance forage quality.</title>
        <authorList>
            <person name="Carballo J."/>
            <person name="Santos B.A.C.M."/>
            <person name="Zappacosta D."/>
            <person name="Garbus I."/>
            <person name="Selva J.P."/>
            <person name="Gallo C.A."/>
            <person name="Diaz A."/>
            <person name="Albertini E."/>
            <person name="Caccamo M."/>
            <person name="Echenique V."/>
        </authorList>
    </citation>
    <scope>NUCLEOTIDE SEQUENCE [LARGE SCALE GENOMIC DNA]</scope>
    <source>
        <strain evidence="2">cv. Victoria</strain>
        <tissue evidence="1">Leaf</tissue>
    </source>
</reference>
<comment type="caution">
    <text evidence="1">The sequence shown here is derived from an EMBL/GenBank/DDBJ whole genome shotgun (WGS) entry which is preliminary data.</text>
</comment>
<sequence>MAMHIWTNASKSDWVPKIGSELPLSKEKWPLRCPMDERLPPLPFYEKIKEISMDLHSRKIG</sequence>
<dbReference type="EMBL" id="RWGY01000018">
    <property type="protein sequence ID" value="TVU23168.1"/>
    <property type="molecule type" value="Genomic_DNA"/>
</dbReference>
<evidence type="ECO:0000313" key="1">
    <source>
        <dbReference type="EMBL" id="TVU23168.1"/>
    </source>
</evidence>
<dbReference type="AlphaFoldDB" id="A0A5J9UIT7"/>